<reference evidence="4 5" key="1">
    <citation type="submission" date="2006-02" db="EMBL/GenBank/DDBJ databases">
        <authorList>
            <person name="Waterbury J."/>
            <person name="Ferriera S."/>
            <person name="Johnson J."/>
            <person name="Kravitz S."/>
            <person name="Halpern A."/>
            <person name="Remington K."/>
            <person name="Beeson K."/>
            <person name="Tran B."/>
            <person name="Rogers Y.-H."/>
            <person name="Friedman R."/>
            <person name="Venter J.C."/>
        </authorList>
    </citation>
    <scope>NUCLEOTIDE SEQUENCE [LARGE SCALE GENOMIC DNA]</scope>
    <source>
        <strain evidence="4 5">Nb-231</strain>
    </source>
</reference>
<accession>A4BQK5</accession>
<dbReference type="InterPro" id="IPR036069">
    <property type="entry name" value="DUF34/NIF3_sf"/>
</dbReference>
<dbReference type="GO" id="GO:0005737">
    <property type="term" value="C:cytoplasm"/>
    <property type="evidence" value="ECO:0007669"/>
    <property type="project" value="TreeGrafter"/>
</dbReference>
<dbReference type="Proteomes" id="UP000003374">
    <property type="component" value="Unassembled WGS sequence"/>
</dbReference>
<evidence type="ECO:0000313" key="5">
    <source>
        <dbReference type="Proteomes" id="UP000003374"/>
    </source>
</evidence>
<dbReference type="Gene3D" id="3.40.1390.30">
    <property type="entry name" value="NIF3 (NGG1p interacting factor 3)-like"/>
    <property type="match status" value="2"/>
</dbReference>
<feature type="binding site" evidence="3">
    <location>
        <position position="224"/>
    </location>
    <ligand>
        <name>a divalent metal cation</name>
        <dbReference type="ChEBI" id="CHEBI:60240"/>
        <label>1</label>
    </ligand>
</feature>
<feature type="binding site" evidence="3">
    <location>
        <position position="64"/>
    </location>
    <ligand>
        <name>a divalent metal cation</name>
        <dbReference type="ChEBI" id="CHEBI:60240"/>
        <label>2</label>
    </ligand>
</feature>
<dbReference type="STRING" id="314278.NB231_05691"/>
<dbReference type="EMBL" id="AAOF01000005">
    <property type="protein sequence ID" value="EAR21855.1"/>
    <property type="molecule type" value="Genomic_DNA"/>
</dbReference>
<keyword evidence="5" id="KW-1185">Reference proteome</keyword>
<comment type="caution">
    <text evidence="4">The sequence shown here is derived from an EMBL/GenBank/DDBJ whole genome shotgun (WGS) entry which is preliminary data.</text>
</comment>
<gene>
    <name evidence="4" type="ORF">NB231_05691</name>
</gene>
<dbReference type="NCBIfam" id="TIGR00486">
    <property type="entry name" value="YbgI_SA1388"/>
    <property type="match status" value="1"/>
</dbReference>
<dbReference type="GO" id="GO:0046872">
    <property type="term" value="F:metal ion binding"/>
    <property type="evidence" value="ECO:0007669"/>
    <property type="project" value="UniProtKB-KW"/>
</dbReference>
<dbReference type="AlphaFoldDB" id="A4BQK5"/>
<dbReference type="RefSeq" id="WP_005000444.1">
    <property type="nucleotide sequence ID" value="NZ_CH672427.1"/>
</dbReference>
<evidence type="ECO:0008006" key="6">
    <source>
        <dbReference type="Google" id="ProtNLM"/>
    </source>
</evidence>
<evidence type="ECO:0000313" key="4">
    <source>
        <dbReference type="EMBL" id="EAR21855.1"/>
    </source>
</evidence>
<feature type="binding site" evidence="3">
    <location>
        <position position="102"/>
    </location>
    <ligand>
        <name>a divalent metal cation</name>
        <dbReference type="ChEBI" id="CHEBI:60240"/>
        <label>1</label>
    </ligand>
</feature>
<feature type="binding site" evidence="3">
    <location>
        <position position="65"/>
    </location>
    <ligand>
        <name>a divalent metal cation</name>
        <dbReference type="ChEBI" id="CHEBI:60240"/>
        <label>1</label>
    </ligand>
</feature>
<dbReference type="Pfam" id="PF01784">
    <property type="entry name" value="DUF34_NIF3"/>
    <property type="match status" value="1"/>
</dbReference>
<name>A4BQK5_9GAMM</name>
<dbReference type="eggNOG" id="COG0327">
    <property type="taxonomic scope" value="Bacteria"/>
</dbReference>
<dbReference type="PANTHER" id="PTHR13799:SF14">
    <property type="entry name" value="GTP CYCLOHYDROLASE 1 TYPE 2 HOMOLOG"/>
    <property type="match status" value="1"/>
</dbReference>
<dbReference type="OrthoDB" id="9800881at2"/>
<organism evidence="4 5">
    <name type="scientific">Nitrococcus mobilis Nb-231</name>
    <dbReference type="NCBI Taxonomy" id="314278"/>
    <lineage>
        <taxon>Bacteria</taxon>
        <taxon>Pseudomonadati</taxon>
        <taxon>Pseudomonadota</taxon>
        <taxon>Gammaproteobacteria</taxon>
        <taxon>Chromatiales</taxon>
        <taxon>Ectothiorhodospiraceae</taxon>
        <taxon>Nitrococcus</taxon>
    </lineage>
</organism>
<comment type="similarity">
    <text evidence="1">Belongs to the GTP cyclohydrolase I type 2/NIF3 family.</text>
</comment>
<dbReference type="PANTHER" id="PTHR13799">
    <property type="entry name" value="NGG1 INTERACTING FACTOR 3"/>
    <property type="match status" value="1"/>
</dbReference>
<evidence type="ECO:0000256" key="2">
    <source>
        <dbReference type="ARBA" id="ARBA00022723"/>
    </source>
</evidence>
<feature type="binding site" evidence="3">
    <location>
        <position position="220"/>
    </location>
    <ligand>
        <name>a divalent metal cation</name>
        <dbReference type="ChEBI" id="CHEBI:60240"/>
        <label>1</label>
    </ligand>
</feature>
<evidence type="ECO:0000256" key="1">
    <source>
        <dbReference type="ARBA" id="ARBA00006964"/>
    </source>
</evidence>
<protein>
    <recommendedName>
        <fullName evidence="6">Nif3-like dinuclear metal center hexameric protein</fullName>
    </recommendedName>
</protein>
<dbReference type="HOGENOM" id="CLU_037423_3_0_6"/>
<sequence length="252" mass="27222">MIQLSELVRYCDELLGTSGFHDYTPNGLQVEGRDEVARIVTGVTASMALLEQAIALGADAVLVHHGYFWKGEPLPVTGLKARRLSMLLRHGVSLIAYHLPLDTHEVFGNNAQLGKRLAFEVDGYAEAGGVPRLLAFGRLDVASTPGELADRLARLLGRAPLHVGAGPRIIRKVAWCSGAAQRFLGEAVTLGADAYISGEVSEPTTHEAREHGIHYFAAGHHATERYGVQALGEHLAAKLCLEHRFVDDPNPV</sequence>
<keyword evidence="2 3" id="KW-0479">Metal-binding</keyword>
<evidence type="ECO:0000256" key="3">
    <source>
        <dbReference type="PIRSR" id="PIRSR602678-1"/>
    </source>
</evidence>
<dbReference type="SUPFAM" id="SSF102705">
    <property type="entry name" value="NIF3 (NGG1p interacting factor 3)-like"/>
    <property type="match status" value="1"/>
</dbReference>
<dbReference type="InterPro" id="IPR002678">
    <property type="entry name" value="DUF34/NIF3"/>
</dbReference>
<proteinExistence type="inferred from homology"/>